<dbReference type="InterPro" id="IPR054076">
    <property type="entry name" value="ZUO1-like_ZHD"/>
</dbReference>
<dbReference type="Pfam" id="PF23082">
    <property type="entry name" value="Myb_DNA-binding_2"/>
    <property type="match status" value="1"/>
</dbReference>
<evidence type="ECO:0008006" key="6">
    <source>
        <dbReference type="Google" id="ProtNLM"/>
    </source>
</evidence>
<evidence type="ECO:0000313" key="4">
    <source>
        <dbReference type="EMBL" id="KAJ2752035.1"/>
    </source>
</evidence>
<accession>A0A9W8GUH8</accession>
<dbReference type="Gene3D" id="1.10.10.60">
    <property type="entry name" value="Homeodomain-like"/>
    <property type="match status" value="2"/>
</dbReference>
<dbReference type="InterPro" id="IPR001005">
    <property type="entry name" value="SANT/Myb"/>
</dbReference>
<evidence type="ECO:0000259" key="3">
    <source>
        <dbReference type="PROSITE" id="PS50090"/>
    </source>
</evidence>
<dbReference type="GO" id="GO:0051083">
    <property type="term" value="P:'de novo' cotranslational protein folding"/>
    <property type="evidence" value="ECO:0007669"/>
    <property type="project" value="InterPro"/>
</dbReference>
<dbReference type="SMART" id="SM00271">
    <property type="entry name" value="DnaJ"/>
    <property type="match status" value="1"/>
</dbReference>
<feature type="compositionally biased region" description="Basic and acidic residues" evidence="1">
    <location>
        <begin position="290"/>
        <end position="313"/>
    </location>
</feature>
<sequence>MPTFTLPRAPVSLVGGSIAVVHAPISKTATAHIQAVGEHFTSFLRRKQDNSTESEDYEKHVLPRVMARTRLDDKSSTTETLTLDEVTEDLLKLDPAEWKNQDHYRVLGLSELRFRATPTQIKRAHQLRALQFHPDKLAMASDGTRSDAFFKCIQKAYDVLRDPTKRRQYDSVDRAISDDIPKARLSPDQDFFAVYGPVFERESRFSKRQPVPLLGDLNTPRDDMEAFYRFWASFDSWRLFDYLDKVKEQTENREEKRWQEKKNKAERARLKKEDNKRVSDLVQQAMTLDPRVEMYREQERQDKERKRLERESLARQANSERAAAEDLRARKQKQEAEEKSRLAAEEKRQREQKKQDERAAKRAVRTLIAEHEFMADPGALTSAMSTSRAAEVDILLENMTAAAISEFHQALLAKSPDRAQMLELATGAIRSAIDRTPAAAMGFTSFVRGAEVVQGVKQAQRDNSVRQHAKVQREWSAKELEMLTKAANKFPGGTVNRWDTIGKWLAQHGGFKLRSGDELLAKTSELRKGANSGSGSLVKELQNRTVSTTDNATLNQASVRYDGPALVPPQQTQQETPKEAVSERPWSAIEQGQLERALQAYPPSYKGADRWDKIAEAVVGRTRKECKSRVRHLAEQVRSKNAAN</sequence>
<dbReference type="InterPro" id="IPR018253">
    <property type="entry name" value="DnaJ_domain_CS"/>
</dbReference>
<evidence type="ECO:0000313" key="5">
    <source>
        <dbReference type="Proteomes" id="UP001140011"/>
    </source>
</evidence>
<dbReference type="GO" id="GO:0030544">
    <property type="term" value="F:Hsp70 protein binding"/>
    <property type="evidence" value="ECO:0007669"/>
    <property type="project" value="InterPro"/>
</dbReference>
<dbReference type="PANTHER" id="PTHR43999">
    <property type="entry name" value="DNAJ HOMOLOG SUBFAMILY C MEMBER 2"/>
    <property type="match status" value="1"/>
</dbReference>
<dbReference type="Pfam" id="PF00249">
    <property type="entry name" value="Myb_DNA-binding"/>
    <property type="match status" value="1"/>
</dbReference>
<dbReference type="GO" id="GO:0006450">
    <property type="term" value="P:regulation of translational fidelity"/>
    <property type="evidence" value="ECO:0007669"/>
    <property type="project" value="InterPro"/>
</dbReference>
<dbReference type="Proteomes" id="UP001140011">
    <property type="component" value="Unassembled WGS sequence"/>
</dbReference>
<dbReference type="GO" id="GO:0043022">
    <property type="term" value="F:ribosome binding"/>
    <property type="evidence" value="ECO:0007669"/>
    <property type="project" value="InterPro"/>
</dbReference>
<feature type="compositionally biased region" description="Basic and acidic residues" evidence="1">
    <location>
        <begin position="251"/>
        <end position="279"/>
    </location>
</feature>
<feature type="domain" description="J" evidence="2">
    <location>
        <begin position="102"/>
        <end position="173"/>
    </location>
</feature>
<dbReference type="EMBL" id="JANBUH010000328">
    <property type="protein sequence ID" value="KAJ2752035.1"/>
    <property type="molecule type" value="Genomic_DNA"/>
</dbReference>
<dbReference type="InterPro" id="IPR044634">
    <property type="entry name" value="Zuotin/DnaJC2"/>
</dbReference>
<keyword evidence="5" id="KW-1185">Reference proteome</keyword>
<feature type="domain" description="Myb-like" evidence="3">
    <location>
        <begin position="578"/>
        <end position="634"/>
    </location>
</feature>
<dbReference type="Pfam" id="PF21884">
    <property type="entry name" value="ZUO1-like_ZHD"/>
    <property type="match status" value="1"/>
</dbReference>
<dbReference type="Pfam" id="PF00226">
    <property type="entry name" value="DnaJ"/>
    <property type="match status" value="1"/>
</dbReference>
<dbReference type="CDD" id="cd06257">
    <property type="entry name" value="DnaJ"/>
    <property type="match status" value="1"/>
</dbReference>
<dbReference type="OrthoDB" id="1690618at2759"/>
<dbReference type="SUPFAM" id="SSF46565">
    <property type="entry name" value="Chaperone J-domain"/>
    <property type="match status" value="1"/>
</dbReference>
<dbReference type="SUPFAM" id="SSF46689">
    <property type="entry name" value="Homeodomain-like"/>
    <property type="match status" value="1"/>
</dbReference>
<dbReference type="InterPro" id="IPR009057">
    <property type="entry name" value="Homeodomain-like_sf"/>
</dbReference>
<comment type="caution">
    <text evidence="4">The sequence shown here is derived from an EMBL/GenBank/DDBJ whole genome shotgun (WGS) entry which is preliminary data.</text>
</comment>
<feature type="region of interest" description="Disordered" evidence="1">
    <location>
        <begin position="565"/>
        <end position="584"/>
    </location>
</feature>
<organism evidence="4 5">
    <name type="scientific">Coemansia pectinata</name>
    <dbReference type="NCBI Taxonomy" id="1052879"/>
    <lineage>
        <taxon>Eukaryota</taxon>
        <taxon>Fungi</taxon>
        <taxon>Fungi incertae sedis</taxon>
        <taxon>Zoopagomycota</taxon>
        <taxon>Kickxellomycotina</taxon>
        <taxon>Kickxellomycetes</taxon>
        <taxon>Kickxellales</taxon>
        <taxon>Kickxellaceae</taxon>
        <taxon>Coemansia</taxon>
    </lineage>
</organism>
<name>A0A9W8GUH8_9FUNG</name>
<feature type="compositionally biased region" description="Basic and acidic residues" evidence="1">
    <location>
        <begin position="322"/>
        <end position="360"/>
    </location>
</feature>
<dbReference type="PROSITE" id="PS50076">
    <property type="entry name" value="DNAJ_2"/>
    <property type="match status" value="1"/>
</dbReference>
<dbReference type="AlphaFoldDB" id="A0A9W8GUH8"/>
<dbReference type="InterPro" id="IPR036869">
    <property type="entry name" value="J_dom_sf"/>
</dbReference>
<evidence type="ECO:0000259" key="2">
    <source>
        <dbReference type="PROSITE" id="PS50076"/>
    </source>
</evidence>
<dbReference type="SMART" id="SM00717">
    <property type="entry name" value="SANT"/>
    <property type="match status" value="2"/>
</dbReference>
<dbReference type="PROSITE" id="PS00636">
    <property type="entry name" value="DNAJ_1"/>
    <property type="match status" value="1"/>
</dbReference>
<dbReference type="GO" id="GO:0005829">
    <property type="term" value="C:cytosol"/>
    <property type="evidence" value="ECO:0007669"/>
    <property type="project" value="TreeGrafter"/>
</dbReference>
<gene>
    <name evidence="4" type="ORF">GGI19_004088</name>
</gene>
<evidence type="ECO:0000256" key="1">
    <source>
        <dbReference type="SAM" id="MobiDB-lite"/>
    </source>
</evidence>
<dbReference type="Gene3D" id="1.10.287.110">
    <property type="entry name" value="DnaJ domain"/>
    <property type="match status" value="1"/>
</dbReference>
<reference evidence="4" key="1">
    <citation type="submission" date="2022-07" db="EMBL/GenBank/DDBJ databases">
        <title>Phylogenomic reconstructions and comparative analyses of Kickxellomycotina fungi.</title>
        <authorList>
            <person name="Reynolds N.K."/>
            <person name="Stajich J.E."/>
            <person name="Barry K."/>
            <person name="Grigoriev I.V."/>
            <person name="Crous P."/>
            <person name="Smith M.E."/>
        </authorList>
    </citation>
    <scope>NUCLEOTIDE SEQUENCE</scope>
    <source>
        <strain evidence="4">BCRC 34297</strain>
    </source>
</reference>
<protein>
    <recommendedName>
        <fullName evidence="6">DnaJ homolog subfamily C member 2</fullName>
    </recommendedName>
</protein>
<dbReference type="InterPro" id="IPR001623">
    <property type="entry name" value="DnaJ_domain"/>
</dbReference>
<dbReference type="PROSITE" id="PS50090">
    <property type="entry name" value="MYB_LIKE"/>
    <property type="match status" value="1"/>
</dbReference>
<feature type="region of interest" description="Disordered" evidence="1">
    <location>
        <begin position="251"/>
        <end position="360"/>
    </location>
</feature>
<proteinExistence type="predicted"/>
<dbReference type="PANTHER" id="PTHR43999:SF1">
    <property type="entry name" value="DNAJ HOMOLOG SUBFAMILY C MEMBER 2"/>
    <property type="match status" value="1"/>
</dbReference>
<dbReference type="CDD" id="cd00167">
    <property type="entry name" value="SANT"/>
    <property type="match status" value="1"/>
</dbReference>